<keyword evidence="7 9" id="KW-0486">Methionine biosynthesis</keyword>
<comment type="similarity">
    <text evidence="9">Belongs to the tetrahydrofolate dehydrogenase/cyclohydrolase family.</text>
</comment>
<dbReference type="GO" id="GO:0009086">
    <property type="term" value="P:methionine biosynthetic process"/>
    <property type="evidence" value="ECO:0007669"/>
    <property type="project" value="UniProtKB-KW"/>
</dbReference>
<dbReference type="Pfam" id="PF02882">
    <property type="entry name" value="THF_DHG_CYH_C"/>
    <property type="match status" value="1"/>
</dbReference>
<protein>
    <recommendedName>
        <fullName evidence="9">Bifunctional protein FolD</fullName>
    </recommendedName>
    <domain>
        <recommendedName>
            <fullName evidence="9">Methylenetetrahydrofolate dehydrogenase</fullName>
            <ecNumber evidence="9">1.5.1.5</ecNumber>
        </recommendedName>
    </domain>
    <domain>
        <recommendedName>
            <fullName evidence="9">Methenyltetrahydrofolate cyclohydrolase</fullName>
            <ecNumber evidence="9">3.5.4.9</ecNumber>
        </recommendedName>
    </domain>
</protein>
<dbReference type="GO" id="GO:0035999">
    <property type="term" value="P:tetrahydrofolate interconversion"/>
    <property type="evidence" value="ECO:0007669"/>
    <property type="project" value="UniProtKB-UniRule"/>
</dbReference>
<comment type="caution">
    <text evidence="9">Lacks conserved residue(s) required for the propagation of feature annotation.</text>
</comment>
<keyword evidence="9" id="KW-0028">Amino-acid biosynthesis</keyword>
<dbReference type="GO" id="GO:0000105">
    <property type="term" value="P:L-histidine biosynthetic process"/>
    <property type="evidence" value="ECO:0007669"/>
    <property type="project" value="UniProtKB-KW"/>
</dbReference>
<dbReference type="GO" id="GO:0004488">
    <property type="term" value="F:methylenetetrahydrofolate dehydrogenase (NADP+) activity"/>
    <property type="evidence" value="ECO:0007669"/>
    <property type="project" value="UniProtKB-UniRule"/>
</dbReference>
<dbReference type="HAMAP" id="MF_01576">
    <property type="entry name" value="THF_DHG_CYH"/>
    <property type="match status" value="1"/>
</dbReference>
<dbReference type="UniPathway" id="UPA00193"/>
<dbReference type="GO" id="GO:0004477">
    <property type="term" value="F:methenyltetrahydrofolate cyclohydrolase activity"/>
    <property type="evidence" value="ECO:0007669"/>
    <property type="project" value="UniProtKB-UniRule"/>
</dbReference>
<keyword evidence="6 9" id="KW-0560">Oxidoreductase</keyword>
<evidence type="ECO:0000256" key="6">
    <source>
        <dbReference type="ARBA" id="ARBA00023002"/>
    </source>
</evidence>
<comment type="function">
    <text evidence="9">Catalyzes the oxidation of 5,10-methylenetetrahydrofolate to 5,10-methenyltetrahydrofolate and then the hydrolysis of 5,10-methenyltetrahydrofolate to 10-formyltetrahydrofolate.</text>
</comment>
<keyword evidence="9" id="KW-0368">Histidine biosynthesis</keyword>
<evidence type="ECO:0000313" key="12">
    <source>
        <dbReference type="EMBL" id="HAV91696.1"/>
    </source>
</evidence>
<evidence type="ECO:0000256" key="8">
    <source>
        <dbReference type="ARBA" id="ARBA00023268"/>
    </source>
</evidence>
<comment type="pathway">
    <text evidence="1 9">One-carbon metabolism; tetrahydrofolate interconversion.</text>
</comment>
<evidence type="ECO:0000256" key="1">
    <source>
        <dbReference type="ARBA" id="ARBA00004777"/>
    </source>
</evidence>
<dbReference type="Pfam" id="PF00763">
    <property type="entry name" value="THF_DHG_CYH"/>
    <property type="match status" value="1"/>
</dbReference>
<evidence type="ECO:0000313" key="13">
    <source>
        <dbReference type="Proteomes" id="UP000264062"/>
    </source>
</evidence>
<keyword evidence="3 9" id="KW-0658">Purine biosynthesis</keyword>
<comment type="catalytic activity">
    <reaction evidence="9">
        <text>(6R)-5,10-methylene-5,6,7,8-tetrahydrofolate + NADP(+) = (6R)-5,10-methenyltetrahydrofolate + NADPH</text>
        <dbReference type="Rhea" id="RHEA:22812"/>
        <dbReference type="ChEBI" id="CHEBI:15636"/>
        <dbReference type="ChEBI" id="CHEBI:57455"/>
        <dbReference type="ChEBI" id="CHEBI:57783"/>
        <dbReference type="ChEBI" id="CHEBI:58349"/>
        <dbReference type="EC" id="1.5.1.5"/>
    </reaction>
</comment>
<dbReference type="EC" id="3.5.4.9" evidence="9"/>
<dbReference type="InterPro" id="IPR020630">
    <property type="entry name" value="THF_DH/CycHdrlase_cat_dom"/>
</dbReference>
<evidence type="ECO:0000256" key="5">
    <source>
        <dbReference type="ARBA" id="ARBA00022857"/>
    </source>
</evidence>
<keyword evidence="8 9" id="KW-0511">Multifunctional enzyme</keyword>
<keyword evidence="5 9" id="KW-0521">NADP</keyword>
<dbReference type="Gene3D" id="3.40.50.720">
    <property type="entry name" value="NAD(P)-binding Rossmann-like Domain"/>
    <property type="match status" value="1"/>
</dbReference>
<feature type="binding site" evidence="9">
    <location>
        <begin position="158"/>
        <end position="160"/>
    </location>
    <ligand>
        <name>NADP(+)</name>
        <dbReference type="ChEBI" id="CHEBI:58349"/>
    </ligand>
</feature>
<comment type="catalytic activity">
    <reaction evidence="9">
        <text>(6R)-5,10-methenyltetrahydrofolate + H2O = (6R)-10-formyltetrahydrofolate + H(+)</text>
        <dbReference type="Rhea" id="RHEA:23700"/>
        <dbReference type="ChEBI" id="CHEBI:15377"/>
        <dbReference type="ChEBI" id="CHEBI:15378"/>
        <dbReference type="ChEBI" id="CHEBI:57455"/>
        <dbReference type="ChEBI" id="CHEBI:195366"/>
        <dbReference type="EC" id="3.5.4.9"/>
    </reaction>
</comment>
<keyword evidence="4 9" id="KW-0378">Hydrolase</keyword>
<name>A0A350H830_UNCW3</name>
<accession>A0A350H830</accession>
<gene>
    <name evidence="9" type="primary">folD</name>
    <name evidence="12" type="ORF">DCW38_00725</name>
</gene>
<dbReference type="PANTHER" id="PTHR48099:SF5">
    <property type="entry name" value="C-1-TETRAHYDROFOLATE SYNTHASE, CYTOPLASMIC"/>
    <property type="match status" value="1"/>
</dbReference>
<feature type="domain" description="Tetrahydrofolate dehydrogenase/cyclohydrolase NAD(P)-binding" evidence="11">
    <location>
        <begin position="132"/>
        <end position="274"/>
    </location>
</feature>
<evidence type="ECO:0000256" key="9">
    <source>
        <dbReference type="HAMAP-Rule" id="MF_01576"/>
    </source>
</evidence>
<dbReference type="SUPFAM" id="SSF51735">
    <property type="entry name" value="NAD(P)-binding Rossmann-fold domains"/>
    <property type="match status" value="1"/>
</dbReference>
<feature type="domain" description="Tetrahydrofolate dehydrogenase/cyclohydrolase catalytic" evidence="10">
    <location>
        <begin position="4"/>
        <end position="113"/>
    </location>
</feature>
<dbReference type="CDD" id="cd01080">
    <property type="entry name" value="NAD_bind_m-THF_DH_Cyclohyd"/>
    <property type="match status" value="1"/>
</dbReference>
<dbReference type="Proteomes" id="UP000264062">
    <property type="component" value="Unassembled WGS sequence"/>
</dbReference>
<keyword evidence="2 9" id="KW-0554">One-carbon metabolism</keyword>
<comment type="subunit">
    <text evidence="9">Homodimer.</text>
</comment>
<dbReference type="Gene3D" id="3.40.50.10860">
    <property type="entry name" value="Leucine Dehydrogenase, chain A, domain 1"/>
    <property type="match status" value="1"/>
</dbReference>
<dbReference type="InterPro" id="IPR036291">
    <property type="entry name" value="NAD(P)-bd_dom_sf"/>
</dbReference>
<dbReference type="GO" id="GO:0005829">
    <property type="term" value="C:cytosol"/>
    <property type="evidence" value="ECO:0007669"/>
    <property type="project" value="TreeGrafter"/>
</dbReference>
<comment type="caution">
    <text evidence="12">The sequence shown here is derived from an EMBL/GenBank/DDBJ whole genome shotgun (WGS) entry which is preliminary data.</text>
</comment>
<dbReference type="InterPro" id="IPR020631">
    <property type="entry name" value="THF_DH/CycHdrlase_NAD-bd_dom"/>
</dbReference>
<organism evidence="12 13">
    <name type="scientific">candidate division WOR-3 bacterium</name>
    <dbReference type="NCBI Taxonomy" id="2052148"/>
    <lineage>
        <taxon>Bacteria</taxon>
        <taxon>Bacteria division WOR-3</taxon>
    </lineage>
</organism>
<dbReference type="EC" id="1.5.1.5" evidence="9"/>
<dbReference type="InterPro" id="IPR000672">
    <property type="entry name" value="THF_DH/CycHdrlase"/>
</dbReference>
<evidence type="ECO:0000256" key="4">
    <source>
        <dbReference type="ARBA" id="ARBA00022801"/>
    </source>
</evidence>
<feature type="binding site" evidence="9">
    <location>
        <position position="228"/>
    </location>
    <ligand>
        <name>NADP(+)</name>
        <dbReference type="ChEBI" id="CHEBI:58349"/>
    </ligand>
</feature>
<evidence type="ECO:0000256" key="2">
    <source>
        <dbReference type="ARBA" id="ARBA00022563"/>
    </source>
</evidence>
<evidence type="ECO:0000259" key="10">
    <source>
        <dbReference type="Pfam" id="PF00763"/>
    </source>
</evidence>
<evidence type="ECO:0000256" key="7">
    <source>
        <dbReference type="ARBA" id="ARBA00023167"/>
    </source>
</evidence>
<reference evidence="12 13" key="1">
    <citation type="journal article" date="2018" name="Nat. Biotechnol.">
        <title>A standardized bacterial taxonomy based on genome phylogeny substantially revises the tree of life.</title>
        <authorList>
            <person name="Parks D.H."/>
            <person name="Chuvochina M."/>
            <person name="Waite D.W."/>
            <person name="Rinke C."/>
            <person name="Skarshewski A."/>
            <person name="Chaumeil P.A."/>
            <person name="Hugenholtz P."/>
        </authorList>
    </citation>
    <scope>NUCLEOTIDE SEQUENCE [LARGE SCALE GENOMIC DNA]</scope>
    <source>
        <strain evidence="12">UBA9956</strain>
    </source>
</reference>
<evidence type="ECO:0000256" key="3">
    <source>
        <dbReference type="ARBA" id="ARBA00022755"/>
    </source>
</evidence>
<dbReference type="PRINTS" id="PR00085">
    <property type="entry name" value="THFDHDRGNASE"/>
</dbReference>
<dbReference type="GO" id="GO:0006164">
    <property type="term" value="P:purine nucleotide biosynthetic process"/>
    <property type="evidence" value="ECO:0007669"/>
    <property type="project" value="UniProtKB-KW"/>
</dbReference>
<evidence type="ECO:0000259" key="11">
    <source>
        <dbReference type="Pfam" id="PF02882"/>
    </source>
</evidence>
<dbReference type="SUPFAM" id="SSF53223">
    <property type="entry name" value="Aminoacid dehydrogenase-like, N-terminal domain"/>
    <property type="match status" value="1"/>
</dbReference>
<proteinExistence type="inferred from homology"/>
<dbReference type="InterPro" id="IPR046346">
    <property type="entry name" value="Aminoacid_DH-like_N_sf"/>
</dbReference>
<dbReference type="EMBL" id="DMZY01000024">
    <property type="protein sequence ID" value="HAV91696.1"/>
    <property type="molecule type" value="Genomic_DNA"/>
</dbReference>
<dbReference type="PANTHER" id="PTHR48099">
    <property type="entry name" value="C-1-TETRAHYDROFOLATE SYNTHASE, CYTOPLASMIC-RELATED"/>
    <property type="match status" value="1"/>
</dbReference>
<dbReference type="AlphaFoldDB" id="A0A350H830"/>
<sequence>MSRIDGNSISNLMMESLRPDIERMKPSIAVLYAGEDPSALSYIKSKVKKGDKFGIKINLVNMKSDVSEKDFLFKLDSLSKDPSIDGIIVEKPLPLQIDIKRVSERINPAKDIDCMNSQNNGRLITDDFIIAPSTAMAVINILKFSSIKYEGSRVAILGRSEIVGKPLSMLFLSKQCGNATVTVLHSKSHNIEEETKRADIIVAALGKPNFIKKEYIGGNSPVLVDVGINYFNGALTGDIDKECYELASAYTPVPGGVGPVTAATLFENLIKLKKHYA</sequence>